<evidence type="ECO:0000313" key="2">
    <source>
        <dbReference type="Proteomes" id="UP001148662"/>
    </source>
</evidence>
<accession>A0ACC1T7Y2</accession>
<dbReference type="EMBL" id="JANHOG010000363">
    <property type="protein sequence ID" value="KAJ3555119.1"/>
    <property type="molecule type" value="Genomic_DNA"/>
</dbReference>
<protein>
    <submittedName>
        <fullName evidence="1">Uncharacterized protein</fullName>
    </submittedName>
</protein>
<name>A0ACC1T7Y2_9APHY</name>
<gene>
    <name evidence="1" type="ORF">NM688_g2750</name>
</gene>
<dbReference type="Proteomes" id="UP001148662">
    <property type="component" value="Unassembled WGS sequence"/>
</dbReference>
<comment type="caution">
    <text evidence="1">The sequence shown here is derived from an EMBL/GenBank/DDBJ whole genome shotgun (WGS) entry which is preliminary data.</text>
</comment>
<keyword evidence="2" id="KW-1185">Reference proteome</keyword>
<organism evidence="1 2">
    <name type="scientific">Phlebia brevispora</name>
    <dbReference type="NCBI Taxonomy" id="194682"/>
    <lineage>
        <taxon>Eukaryota</taxon>
        <taxon>Fungi</taxon>
        <taxon>Dikarya</taxon>
        <taxon>Basidiomycota</taxon>
        <taxon>Agaricomycotina</taxon>
        <taxon>Agaricomycetes</taxon>
        <taxon>Polyporales</taxon>
        <taxon>Meruliaceae</taxon>
        <taxon>Phlebia</taxon>
    </lineage>
</organism>
<reference evidence="1" key="1">
    <citation type="submission" date="2022-07" db="EMBL/GenBank/DDBJ databases">
        <title>Genome Sequence of Phlebia brevispora.</title>
        <authorList>
            <person name="Buettner E."/>
        </authorList>
    </citation>
    <scope>NUCLEOTIDE SEQUENCE</scope>
    <source>
        <strain evidence="1">MPL23</strain>
    </source>
</reference>
<sequence length="134" mass="14631">MLLPRVHLPSSLPATFFPSARPTSSQIVAFDGMPPLHKSPVLPAHETKHLPELEYSFRQHTFRLSQLDNGISNGTALWLGAQCLSVFLAHVYGSKHRTKQSPAAKRPRAIELGSGIGLSAYVPLSNATDPFNFS</sequence>
<evidence type="ECO:0000313" key="1">
    <source>
        <dbReference type="EMBL" id="KAJ3555119.1"/>
    </source>
</evidence>
<proteinExistence type="predicted"/>